<keyword evidence="2" id="KW-0238">DNA-binding</keyword>
<dbReference type="EMBL" id="WAAR01000108">
    <property type="protein sequence ID" value="KAB1108659.1"/>
    <property type="molecule type" value="Genomic_DNA"/>
</dbReference>
<accession>A0ABQ6UCK7</accession>
<dbReference type="PANTHER" id="PTHR38445:SF9">
    <property type="entry name" value="HTH-TYPE TRANSCRIPTIONAL REPRESSOR YTRA"/>
    <property type="match status" value="1"/>
</dbReference>
<protein>
    <submittedName>
        <fullName evidence="5">Winged helix-turn-helix transcriptional regulator</fullName>
    </submittedName>
</protein>
<comment type="caution">
    <text evidence="5">The sequence shown here is derived from an EMBL/GenBank/DDBJ whole genome shotgun (WGS) entry which is preliminary data.</text>
</comment>
<gene>
    <name evidence="5" type="ORF">F6X54_21740</name>
</gene>
<organism evidence="5 6">
    <name type="scientific">Micromonospora aurantiaca</name>
    <name type="common">nom. illeg.</name>
    <dbReference type="NCBI Taxonomy" id="47850"/>
    <lineage>
        <taxon>Bacteria</taxon>
        <taxon>Bacillati</taxon>
        <taxon>Actinomycetota</taxon>
        <taxon>Actinomycetes</taxon>
        <taxon>Micromonosporales</taxon>
        <taxon>Micromonosporaceae</taxon>
        <taxon>Micromonospora</taxon>
    </lineage>
</organism>
<sequence length="79" mass="8973">MPTTPDYIRISDDIIAAVRSKRLKPEDKLPSIAQMAADYKVGTSTIQMVYVRLEALGVIRRHQGKGIFVTDPKTWMREP</sequence>
<dbReference type="InterPro" id="IPR036390">
    <property type="entry name" value="WH_DNA-bd_sf"/>
</dbReference>
<dbReference type="RefSeq" id="WP_151014346.1">
    <property type="nucleotide sequence ID" value="NZ_CP084582.1"/>
</dbReference>
<keyword evidence="3" id="KW-0804">Transcription</keyword>
<dbReference type="Proteomes" id="UP000471364">
    <property type="component" value="Unassembled WGS sequence"/>
</dbReference>
<name>A0ABQ6UCK7_9ACTN</name>
<evidence type="ECO:0000256" key="2">
    <source>
        <dbReference type="ARBA" id="ARBA00023125"/>
    </source>
</evidence>
<evidence type="ECO:0000313" key="6">
    <source>
        <dbReference type="Proteomes" id="UP000471364"/>
    </source>
</evidence>
<evidence type="ECO:0000313" key="5">
    <source>
        <dbReference type="EMBL" id="KAB1108659.1"/>
    </source>
</evidence>
<dbReference type="SMART" id="SM00345">
    <property type="entry name" value="HTH_GNTR"/>
    <property type="match status" value="1"/>
</dbReference>
<proteinExistence type="predicted"/>
<dbReference type="InterPro" id="IPR036388">
    <property type="entry name" value="WH-like_DNA-bd_sf"/>
</dbReference>
<feature type="domain" description="HTH gntR-type" evidence="4">
    <location>
        <begin position="4"/>
        <end position="72"/>
    </location>
</feature>
<dbReference type="CDD" id="cd07377">
    <property type="entry name" value="WHTH_GntR"/>
    <property type="match status" value="1"/>
</dbReference>
<dbReference type="InterPro" id="IPR000524">
    <property type="entry name" value="Tscrpt_reg_HTH_GntR"/>
</dbReference>
<dbReference type="SUPFAM" id="SSF46785">
    <property type="entry name" value="Winged helix' DNA-binding domain"/>
    <property type="match status" value="1"/>
</dbReference>
<dbReference type="PANTHER" id="PTHR38445">
    <property type="entry name" value="HTH-TYPE TRANSCRIPTIONAL REPRESSOR YTRA"/>
    <property type="match status" value="1"/>
</dbReference>
<reference evidence="5 6" key="1">
    <citation type="submission" date="2019-09" db="EMBL/GenBank/DDBJ databases">
        <title>High taxonomic diversity of Micromonospora strains isolated from Medicago sativa nodules in different geographical locations.</title>
        <authorList>
            <person name="Martinez-Hidalgo P."/>
            <person name="Flores-Felix J.D."/>
            <person name="Velazquez E."/>
            <person name="Brau L."/>
            <person name="Trujillo M.E."/>
            <person name="Martinez-Molina E."/>
        </authorList>
    </citation>
    <scope>NUCLEOTIDE SEQUENCE [LARGE SCALE GENOMIC DNA]</scope>
    <source>
        <strain evidence="5 6">ALFB5</strain>
    </source>
</reference>
<evidence type="ECO:0000256" key="3">
    <source>
        <dbReference type="ARBA" id="ARBA00023163"/>
    </source>
</evidence>
<dbReference type="PROSITE" id="PS50949">
    <property type="entry name" value="HTH_GNTR"/>
    <property type="match status" value="1"/>
</dbReference>
<keyword evidence="6" id="KW-1185">Reference proteome</keyword>
<dbReference type="Gene3D" id="1.10.10.10">
    <property type="entry name" value="Winged helix-like DNA-binding domain superfamily/Winged helix DNA-binding domain"/>
    <property type="match status" value="1"/>
</dbReference>
<evidence type="ECO:0000256" key="1">
    <source>
        <dbReference type="ARBA" id="ARBA00023015"/>
    </source>
</evidence>
<dbReference type="Pfam" id="PF00392">
    <property type="entry name" value="GntR"/>
    <property type="match status" value="1"/>
</dbReference>
<keyword evidence="1" id="KW-0805">Transcription regulation</keyword>
<evidence type="ECO:0000259" key="4">
    <source>
        <dbReference type="PROSITE" id="PS50949"/>
    </source>
</evidence>